<dbReference type="InParanoid" id="A0A194XHN6"/>
<organism evidence="2 3">
    <name type="scientific">Mollisia scopiformis</name>
    <name type="common">Conifer needle endophyte fungus</name>
    <name type="synonym">Phialocephala scopiformis</name>
    <dbReference type="NCBI Taxonomy" id="149040"/>
    <lineage>
        <taxon>Eukaryota</taxon>
        <taxon>Fungi</taxon>
        <taxon>Dikarya</taxon>
        <taxon>Ascomycota</taxon>
        <taxon>Pezizomycotina</taxon>
        <taxon>Leotiomycetes</taxon>
        <taxon>Helotiales</taxon>
        <taxon>Mollisiaceae</taxon>
        <taxon>Mollisia</taxon>
    </lineage>
</organism>
<dbReference type="RefSeq" id="XP_018073999.1">
    <property type="nucleotide sequence ID" value="XM_018219524.1"/>
</dbReference>
<evidence type="ECO:0000313" key="2">
    <source>
        <dbReference type="EMBL" id="KUJ19644.1"/>
    </source>
</evidence>
<dbReference type="KEGG" id="psco:LY89DRAFT_730902"/>
<evidence type="ECO:0000256" key="1">
    <source>
        <dbReference type="SAM" id="SignalP"/>
    </source>
</evidence>
<keyword evidence="3" id="KW-1185">Reference proteome</keyword>
<sequence length="96" mass="10694">MVQLTNLALLAATLLSPLAFADVLRDPKTACTTFVQVVTSTETRYPKDVDTSVILYEYPVVTTVYATNTSTVLYTTDKTRMRTRTDTQTVSQCTVY</sequence>
<protein>
    <submittedName>
        <fullName evidence="2">Uncharacterized protein</fullName>
    </submittedName>
</protein>
<feature type="chain" id="PRO_5008268258" evidence="1">
    <location>
        <begin position="22"/>
        <end position="96"/>
    </location>
</feature>
<name>A0A194XHN6_MOLSC</name>
<dbReference type="EMBL" id="KQ947410">
    <property type="protein sequence ID" value="KUJ19644.1"/>
    <property type="molecule type" value="Genomic_DNA"/>
</dbReference>
<dbReference type="AlphaFoldDB" id="A0A194XHN6"/>
<proteinExistence type="predicted"/>
<keyword evidence="1" id="KW-0732">Signal</keyword>
<evidence type="ECO:0000313" key="3">
    <source>
        <dbReference type="Proteomes" id="UP000070700"/>
    </source>
</evidence>
<feature type="signal peptide" evidence="1">
    <location>
        <begin position="1"/>
        <end position="21"/>
    </location>
</feature>
<dbReference type="Proteomes" id="UP000070700">
    <property type="component" value="Unassembled WGS sequence"/>
</dbReference>
<reference evidence="2 3" key="1">
    <citation type="submission" date="2015-10" db="EMBL/GenBank/DDBJ databases">
        <title>Full genome of DAOMC 229536 Phialocephala scopiformis, a fungal endophyte of spruce producing the potent anti-insectan compound rugulosin.</title>
        <authorList>
            <consortium name="DOE Joint Genome Institute"/>
            <person name="Walker A.K."/>
            <person name="Frasz S.L."/>
            <person name="Seifert K.A."/>
            <person name="Miller J.D."/>
            <person name="Mondo S.J."/>
            <person name="Labutti K."/>
            <person name="Lipzen A."/>
            <person name="Dockter R."/>
            <person name="Kennedy M."/>
            <person name="Grigoriev I.V."/>
            <person name="Spatafora J.W."/>
        </authorList>
    </citation>
    <scope>NUCLEOTIDE SEQUENCE [LARGE SCALE GENOMIC DNA]</scope>
    <source>
        <strain evidence="2 3">CBS 120377</strain>
    </source>
</reference>
<gene>
    <name evidence="2" type="ORF">LY89DRAFT_730902</name>
</gene>
<dbReference type="GeneID" id="28829250"/>
<accession>A0A194XHN6</accession>